<dbReference type="PROSITE" id="PS50189">
    <property type="entry name" value="NTR"/>
    <property type="match status" value="1"/>
</dbReference>
<dbReference type="InterPro" id="IPR001134">
    <property type="entry name" value="Netrin_domain"/>
</dbReference>
<dbReference type="InterPro" id="IPR050473">
    <property type="entry name" value="A2M/Complement_sys"/>
</dbReference>
<feature type="domain" description="Anaphylatoxin-like" evidence="6">
    <location>
        <begin position="686"/>
        <end position="721"/>
    </location>
</feature>
<dbReference type="Pfam" id="PF07703">
    <property type="entry name" value="A2M_BRD"/>
    <property type="match status" value="1"/>
</dbReference>
<dbReference type="InterPro" id="IPR041425">
    <property type="entry name" value="C3/4/5_MG1"/>
</dbReference>
<dbReference type="SMART" id="SM01360">
    <property type="entry name" value="A2M"/>
    <property type="match status" value="1"/>
</dbReference>
<dbReference type="SMART" id="SM01419">
    <property type="entry name" value="Thiol-ester_cl"/>
    <property type="match status" value="1"/>
</dbReference>
<keyword evidence="2" id="KW-0964">Secreted</keyword>
<evidence type="ECO:0000256" key="4">
    <source>
        <dbReference type="ARBA" id="ARBA00022966"/>
    </source>
</evidence>
<dbReference type="Gene3D" id="2.60.40.1940">
    <property type="match status" value="1"/>
</dbReference>
<dbReference type="InterPro" id="IPR001599">
    <property type="entry name" value="Macroglobln_a2"/>
</dbReference>
<evidence type="ECO:0000259" key="7">
    <source>
        <dbReference type="PROSITE" id="PS50189"/>
    </source>
</evidence>
<dbReference type="SMART" id="SM00104">
    <property type="entry name" value="ANATO"/>
    <property type="match status" value="1"/>
</dbReference>
<keyword evidence="3" id="KW-0732">Signal</keyword>
<dbReference type="InterPro" id="IPR011626">
    <property type="entry name" value="Alpha-macroglobulin_TED"/>
</dbReference>
<dbReference type="InterPro" id="IPR009048">
    <property type="entry name" value="A-macroglobulin_rcpt-bd"/>
</dbReference>
<dbReference type="Proteomes" id="UP000694390">
    <property type="component" value="Unassembled WGS sequence"/>
</dbReference>
<dbReference type="SUPFAM" id="SSF49410">
    <property type="entry name" value="Alpha-macroglobulin receptor domain"/>
    <property type="match status" value="1"/>
</dbReference>
<dbReference type="Pfam" id="PF07678">
    <property type="entry name" value="TED_complement"/>
    <property type="match status" value="1"/>
</dbReference>
<dbReference type="InterPro" id="IPR013783">
    <property type="entry name" value="Ig-like_fold"/>
</dbReference>
<dbReference type="InterPro" id="IPR008930">
    <property type="entry name" value="Terpenoid_cyclase/PrenylTrfase"/>
</dbReference>
<reference evidence="8" key="2">
    <citation type="submission" date="2025-09" db="UniProtKB">
        <authorList>
            <consortium name="Ensembl"/>
        </authorList>
    </citation>
    <scope>IDENTIFICATION</scope>
</reference>
<name>A0A8C4YPV9_9SAUR</name>
<dbReference type="Gene3D" id="1.20.91.20">
    <property type="entry name" value="Anaphylotoxins (complement system)"/>
    <property type="match status" value="1"/>
</dbReference>
<evidence type="ECO:0000313" key="8">
    <source>
        <dbReference type="Ensembl" id="ENSGEVP00005029149.1"/>
    </source>
</evidence>
<evidence type="ECO:0000256" key="5">
    <source>
        <dbReference type="ARBA" id="ARBA00023157"/>
    </source>
</evidence>
<feature type="domain" description="NTR" evidence="7">
    <location>
        <begin position="1492"/>
        <end position="1637"/>
    </location>
</feature>
<dbReference type="Gene3D" id="2.60.40.690">
    <property type="entry name" value="Alpha-macroglobulin, receptor-binding domain"/>
    <property type="match status" value="1"/>
</dbReference>
<dbReference type="PROSITE" id="PS01178">
    <property type="entry name" value="ANAPHYLATOXIN_2"/>
    <property type="match status" value="1"/>
</dbReference>
<dbReference type="CDD" id="cd02896">
    <property type="entry name" value="complement_C3_C4_C5"/>
    <property type="match status" value="1"/>
</dbReference>
<dbReference type="SUPFAM" id="SSF48239">
    <property type="entry name" value="Terpenoid cyclases/Protein prenyltransferases"/>
    <property type="match status" value="1"/>
</dbReference>
<organism evidence="8 9">
    <name type="scientific">Gopherus evgoodei</name>
    <name type="common">Goodes thornscrub tortoise</name>
    <dbReference type="NCBI Taxonomy" id="1825980"/>
    <lineage>
        <taxon>Eukaryota</taxon>
        <taxon>Metazoa</taxon>
        <taxon>Chordata</taxon>
        <taxon>Craniata</taxon>
        <taxon>Vertebrata</taxon>
        <taxon>Euteleostomi</taxon>
        <taxon>Archelosauria</taxon>
        <taxon>Testudinata</taxon>
        <taxon>Testudines</taxon>
        <taxon>Cryptodira</taxon>
        <taxon>Durocryptodira</taxon>
        <taxon>Testudinoidea</taxon>
        <taxon>Testudinidae</taxon>
        <taxon>Gopherus</taxon>
    </lineage>
</organism>
<reference evidence="8" key="1">
    <citation type="submission" date="2025-08" db="UniProtKB">
        <authorList>
            <consortium name="Ensembl"/>
        </authorList>
    </citation>
    <scope>IDENTIFICATION</scope>
</reference>
<dbReference type="FunFam" id="2.60.40.1930:FF:000006">
    <property type="entry name" value="Complement C3"/>
    <property type="match status" value="1"/>
</dbReference>
<dbReference type="Pfam" id="PF21406">
    <property type="entry name" value="C3_CUB1"/>
    <property type="match status" value="1"/>
</dbReference>
<evidence type="ECO:0000256" key="1">
    <source>
        <dbReference type="ARBA" id="ARBA00004613"/>
    </source>
</evidence>
<dbReference type="Pfam" id="PF01835">
    <property type="entry name" value="MG2"/>
    <property type="match status" value="1"/>
</dbReference>
<dbReference type="InterPro" id="IPR002890">
    <property type="entry name" value="MG2"/>
</dbReference>
<dbReference type="FunFam" id="1.50.10.20:FF:000008">
    <property type="entry name" value="Complement C3"/>
    <property type="match status" value="1"/>
</dbReference>
<evidence type="ECO:0000313" key="9">
    <source>
        <dbReference type="Proteomes" id="UP000694390"/>
    </source>
</evidence>
<dbReference type="GO" id="GO:0004866">
    <property type="term" value="F:endopeptidase inhibitor activity"/>
    <property type="evidence" value="ECO:0007669"/>
    <property type="project" value="InterPro"/>
</dbReference>
<protein>
    <recommendedName>
        <fullName evidence="10">Complement C3</fullName>
    </recommendedName>
</protein>
<dbReference type="InterPro" id="IPR018081">
    <property type="entry name" value="Anaphylatoxin_comp_syst"/>
</dbReference>
<dbReference type="Ensembl" id="ENSGEVT00005030630.1">
    <property type="protein sequence ID" value="ENSGEVP00005029149.1"/>
    <property type="gene ID" value="ENSGEVG00005016105.1"/>
</dbReference>
<dbReference type="InterPro" id="IPR047565">
    <property type="entry name" value="Alpha-macroglob_thiol-ester_cl"/>
</dbReference>
<dbReference type="FunFam" id="2.40.50.120:FF:000013">
    <property type="entry name" value="Complement C3"/>
    <property type="match status" value="1"/>
</dbReference>
<keyword evidence="4" id="KW-0882">Thioester bond</keyword>
<dbReference type="Pfam" id="PF01821">
    <property type="entry name" value="ANATO"/>
    <property type="match status" value="1"/>
</dbReference>
<dbReference type="Pfam" id="PF17791">
    <property type="entry name" value="MG3"/>
    <property type="match status" value="1"/>
</dbReference>
<dbReference type="SMART" id="SM01361">
    <property type="entry name" value="A2M_recep"/>
    <property type="match status" value="1"/>
</dbReference>
<dbReference type="Pfam" id="PF21308">
    <property type="entry name" value="C3_CUB2"/>
    <property type="match status" value="1"/>
</dbReference>
<dbReference type="Gene3D" id="2.60.40.1930">
    <property type="match status" value="3"/>
</dbReference>
<comment type="subcellular location">
    <subcellularLocation>
        <location evidence="1">Secreted</location>
    </subcellularLocation>
</comment>
<dbReference type="SUPFAM" id="SSF47686">
    <property type="entry name" value="Anaphylotoxins (complement system)"/>
    <property type="match status" value="1"/>
</dbReference>
<dbReference type="Gene3D" id="2.60.40.10">
    <property type="entry name" value="Immunoglobulins"/>
    <property type="match status" value="2"/>
</dbReference>
<dbReference type="FunFam" id="2.60.40.10:FF:000155">
    <property type="entry name" value="complement C3 isoform X1"/>
    <property type="match status" value="1"/>
</dbReference>
<dbReference type="Pfam" id="PF17790">
    <property type="entry name" value="MG1"/>
    <property type="match status" value="1"/>
</dbReference>
<keyword evidence="5" id="KW-1015">Disulfide bond</keyword>
<dbReference type="PROSITE" id="PS00477">
    <property type="entry name" value="ALPHA_2_MACROGLOBULIN"/>
    <property type="match status" value="1"/>
</dbReference>
<dbReference type="FunFam" id="2.20.130.20:FF:000001">
    <property type="entry name" value="Complement C3"/>
    <property type="match status" value="1"/>
</dbReference>
<dbReference type="Gene3D" id="1.50.10.20">
    <property type="match status" value="1"/>
</dbReference>
<dbReference type="InterPro" id="IPR008993">
    <property type="entry name" value="TIMP-like_OB-fold"/>
</dbReference>
<dbReference type="Gene3D" id="2.40.50.120">
    <property type="match status" value="1"/>
</dbReference>
<dbReference type="PROSITE" id="PS01177">
    <property type="entry name" value="ANAPHYLATOXIN_1"/>
    <property type="match status" value="1"/>
</dbReference>
<dbReference type="Gene3D" id="6.20.50.160">
    <property type="match status" value="1"/>
</dbReference>
<dbReference type="FunFam" id="2.60.40.10:FF:001013">
    <property type="entry name" value="Complement C3"/>
    <property type="match status" value="1"/>
</dbReference>
<dbReference type="FunFam" id="2.60.40.1940:FF:000001">
    <property type="entry name" value="Complement component C3"/>
    <property type="match status" value="1"/>
</dbReference>
<dbReference type="Gene3D" id="2.60.120.1540">
    <property type="match status" value="1"/>
</dbReference>
<dbReference type="PANTHER" id="PTHR11412">
    <property type="entry name" value="MACROGLOBULIN / COMPLEMENT"/>
    <property type="match status" value="1"/>
</dbReference>
<dbReference type="InterPro" id="IPR049466">
    <property type="entry name" value="C3_CUB1"/>
</dbReference>
<sequence>MGDVISQLFLQEDGNLALMPLPKGGFSRHYSLITPNVLRVESEEKVVVEAHGLSAPITVTIIVQDFPFKKNILYQVQTNLNPENGMMGTAIIKVRKTPVSGHPYVVVKATFPQQTLEKVVLVHFHSGYIFIQTDKTIYTPGSTVLYRIFTVGHKLEPVSKTVIVEFETPESIIVKQIPISAPLKSGIFSLSHNLPEIISLGTWKITAKYEDSPHQTFSAQFDVKEYVLPSFEVILEPSEKFLYIDSNEDFRVSITAKYLYGKKLDGHAFVLFGVKMDDEKRSIPQSLKRISIEDGDGEATLTRAMLQARFANLNELVGHSLYVSVTVLTESGSDMVEAERTGINIVTSPYQIHFTKTPKYFKPGMPFELMVYVTNPDGSPAPRVPVQAEGFQSAGSTQRDGTAKLIINMPGNKQQVPITVKTAHPNLPANRQASKSMVAEAYQSQGGSQNYLHLAVTASELKPGDNLPVNFHLKSNNPAVLNQIQYFTYIILNKGKIIHAGRQARLAGQNLVTMSLPITPDLIPSFRIVAYYQVGNSEIVADSVWLDIQDTCMGTLVVKGASNEDRRIHEPGTPMKLKLEGDHRAYVGLVAVDKGVYVLNKKHKITQSKIWDSVEKSDIGCTAGSGKNNLGVFTDAGLALETSSRISTTQRTECPQPAKRRRRSVQLIEYKAIKTADYQDRKLKKCCEDGMHENPMGHSCEKRVGYILDTDECKKTFLDCCNYIKTIRDKLQRELHLELARSDLDEDFMSDEDITSRSQFPESWLWQVEQLTERPNELGISSKTVSIFLKDSITTWEVLAVSLSETKGICVAHPYEITVMKDFFIDLRLPYSVVRNEQVEIRAILYNYREQTIKVRLELMHNPVICSASTSKAKYRQILDIKAKSSLAVPLVIVPLQLGSHDIEVKAAVWGSFVSDGVKKKLKVVPEGMRMSKTVKSVVLDPSAKGPGGVQEEKVKAADIDDRVPDTESETKVSIQGNPVTIIVENSIDGANLKHLIVTPSGCGEQNMIGMTPPVIATVYLDSTEQWERIGVERRAEAIKLIMQGYTQQMVYKKPDFSYAAFKDRPASTWLTAYVVKVFAMAKKLVPIENQVICGAVKWLILEKQKPDGVFQEDAPVIHGEMVGGYKGAEPDVSLTAFVLIALEEAKEICKDQVNSLEGSISKAADYLAQRYQSLSRPYTMALASYALAMVGKLNTEKALMKASTGGNRWEERNARTFNIEGTSYALLALLKMKKYELAGPIVKWLREQNYYGGGYGSTQATIMVFQALAQYQIDVPQQKDMDLDISILLPRRASPINYKIINQNALVARTAETKWNEEITVKAEGTGQGTLTVMTIYNAKLPEDESQCKKFDLRVSVEEARGEGAMRSVYIKICIRFLGVVDATMSIIDVSMLTGFSPDVEDLKRLSQGVDRYISKFEIDKAPSDRGNLMIYLDKVSHREDECLQFKAHQYFEVGLIQPASVTVYDYYTIDDRCTKFYHPSKEGGLFNKICHGEVCRCAEGKESPTFNWCCVCLPFLKVYKTRLVRSEEVGGSDYYTMKILDIIKAGTDENPQGKTRQFISHVKCRESLRLELNKDYLIWGLNTDLWPRKAELSYIIGKDTWIEKWPNEDECQEPDFQKLCQEFLEFSEAMTMFGCPT</sequence>
<dbReference type="InterPro" id="IPR000020">
    <property type="entry name" value="Anaphylatoxin/fibulin"/>
</dbReference>
<dbReference type="CDD" id="cd00017">
    <property type="entry name" value="ANATO"/>
    <property type="match status" value="1"/>
</dbReference>
<evidence type="ECO:0000259" key="6">
    <source>
        <dbReference type="PROSITE" id="PS01178"/>
    </source>
</evidence>
<dbReference type="GeneTree" id="ENSGT00940000154063"/>
<evidence type="ECO:0000256" key="3">
    <source>
        <dbReference type="ARBA" id="ARBA00022729"/>
    </source>
</evidence>
<dbReference type="FunFam" id="2.60.40.1930:FF:000008">
    <property type="entry name" value="Complement C3"/>
    <property type="match status" value="1"/>
</dbReference>
<dbReference type="InterPro" id="IPR040839">
    <property type="entry name" value="MG4"/>
</dbReference>
<dbReference type="InterPro" id="IPR019742">
    <property type="entry name" value="MacrogloblnA2_CS"/>
</dbReference>
<gene>
    <name evidence="8" type="primary">LOC115643423</name>
</gene>
<dbReference type="SUPFAM" id="SSF50242">
    <property type="entry name" value="TIMP-like"/>
    <property type="match status" value="1"/>
</dbReference>
<dbReference type="PANTHER" id="PTHR11412:SF81">
    <property type="entry name" value="COMPLEMENT C3"/>
    <property type="match status" value="1"/>
</dbReference>
<dbReference type="Pfam" id="PF17789">
    <property type="entry name" value="MG4"/>
    <property type="match status" value="1"/>
</dbReference>
<dbReference type="OrthoDB" id="6359008at2759"/>
<evidence type="ECO:0008006" key="10">
    <source>
        <dbReference type="Google" id="ProtNLM"/>
    </source>
</evidence>
<dbReference type="Pfam" id="PF00207">
    <property type="entry name" value="A2M"/>
    <property type="match status" value="1"/>
</dbReference>
<proteinExistence type="predicted"/>
<dbReference type="SMART" id="SM00643">
    <property type="entry name" value="C345C"/>
    <property type="match status" value="1"/>
</dbReference>
<dbReference type="InterPro" id="IPR018933">
    <property type="entry name" value="Netrin_module_non-TIMP"/>
</dbReference>
<keyword evidence="9" id="KW-1185">Reference proteome</keyword>
<dbReference type="Pfam" id="PF01759">
    <property type="entry name" value="NTR"/>
    <property type="match status" value="1"/>
</dbReference>
<dbReference type="GO" id="GO:0005615">
    <property type="term" value="C:extracellular space"/>
    <property type="evidence" value="ECO:0007669"/>
    <property type="project" value="InterPro"/>
</dbReference>
<dbReference type="InterPro" id="IPR036595">
    <property type="entry name" value="A-macroglobulin_rcpt-bd_sf"/>
</dbReference>
<dbReference type="Gene3D" id="2.20.130.20">
    <property type="match status" value="1"/>
</dbReference>
<dbReference type="InterPro" id="IPR011625">
    <property type="entry name" value="A2M_N_BRD"/>
</dbReference>
<accession>A0A8C4YPV9</accession>
<dbReference type="Pfam" id="PF07677">
    <property type="entry name" value="A2M_recep"/>
    <property type="match status" value="1"/>
</dbReference>
<dbReference type="InterPro" id="IPR041555">
    <property type="entry name" value="MG3"/>
</dbReference>
<dbReference type="InterPro" id="IPR048848">
    <property type="entry name" value="C3_CUB2"/>
</dbReference>
<evidence type="ECO:0000256" key="2">
    <source>
        <dbReference type="ARBA" id="ARBA00022525"/>
    </source>
</evidence>
<dbReference type="SMART" id="SM01359">
    <property type="entry name" value="A2M_N_2"/>
    <property type="match status" value="1"/>
</dbReference>